<evidence type="ECO:0000313" key="2">
    <source>
        <dbReference type="Proteomes" id="UP001231166"/>
    </source>
</evidence>
<accession>A0AAX3Y5N7</accession>
<organism evidence="1 2">
    <name type="scientific">Rhodococcus opacus</name>
    <name type="common">Nocardia opaca</name>
    <dbReference type="NCBI Taxonomy" id="37919"/>
    <lineage>
        <taxon>Bacteria</taxon>
        <taxon>Bacillati</taxon>
        <taxon>Actinomycetota</taxon>
        <taxon>Actinomycetes</taxon>
        <taxon>Mycobacteriales</taxon>
        <taxon>Nocardiaceae</taxon>
        <taxon>Rhodococcus</taxon>
    </lineage>
</organism>
<dbReference type="EMBL" id="CP130953">
    <property type="protein sequence ID" value="WLF44598.1"/>
    <property type="molecule type" value="Genomic_DNA"/>
</dbReference>
<reference evidence="1" key="1">
    <citation type="submission" date="2023-07" db="EMBL/GenBank/DDBJ databases">
        <title>Genomic analysis of Rhodococcus opacus VOC-14 with glycol ethers degradation activity.</title>
        <authorList>
            <person name="Narkevich D.A."/>
            <person name="Hlushen A.M."/>
            <person name="Akhremchuk A.E."/>
            <person name="Sikolenko M.A."/>
            <person name="Valentovich L.N."/>
        </authorList>
    </citation>
    <scope>NUCLEOTIDE SEQUENCE</scope>
    <source>
        <strain evidence="1">VOC-14</strain>
    </source>
</reference>
<gene>
    <name evidence="1" type="ORF">Q5707_21900</name>
</gene>
<dbReference type="Proteomes" id="UP001231166">
    <property type="component" value="Chromosome"/>
</dbReference>
<proteinExistence type="predicted"/>
<sequence>MPESSDYLVVALLVLASVPTAYRYPRQAYHREMQRRDIQRNG</sequence>
<evidence type="ECO:0000313" key="1">
    <source>
        <dbReference type="EMBL" id="WLF44598.1"/>
    </source>
</evidence>
<dbReference type="AlphaFoldDB" id="A0AAX3Y5N7"/>
<dbReference type="RefSeq" id="WP_269592672.1">
    <property type="nucleotide sequence ID" value="NZ_CP130953.1"/>
</dbReference>
<protein>
    <submittedName>
        <fullName evidence="1">Uncharacterized protein</fullName>
    </submittedName>
</protein>
<name>A0AAX3Y5N7_RHOOP</name>